<feature type="repeat" description="PPR" evidence="5">
    <location>
        <begin position="788"/>
        <end position="823"/>
    </location>
</feature>
<keyword evidence="8" id="KW-1185">Reference proteome</keyword>
<evidence type="ECO:0000256" key="4">
    <source>
        <dbReference type="ARBA" id="ARBA00044511"/>
    </source>
</evidence>
<evidence type="ECO:0000313" key="8">
    <source>
        <dbReference type="Proteomes" id="UP000799441"/>
    </source>
</evidence>
<evidence type="ECO:0000256" key="2">
    <source>
        <dbReference type="ARBA" id="ARBA00022737"/>
    </source>
</evidence>
<comment type="similarity">
    <text evidence="1">Belongs to the CCM1 family.</text>
</comment>
<dbReference type="InterPro" id="IPR002885">
    <property type="entry name" value="PPR_rpt"/>
</dbReference>
<keyword evidence="2" id="KW-0677">Repeat</keyword>
<proteinExistence type="inferred from homology"/>
<feature type="region of interest" description="Disordered" evidence="6">
    <location>
        <begin position="131"/>
        <end position="166"/>
    </location>
</feature>
<evidence type="ECO:0000256" key="1">
    <source>
        <dbReference type="ARBA" id="ARBA00006192"/>
    </source>
</evidence>
<dbReference type="InterPro" id="IPR011990">
    <property type="entry name" value="TPR-like_helical_dom_sf"/>
</dbReference>
<reference evidence="7" key="1">
    <citation type="journal article" date="2020" name="Stud. Mycol.">
        <title>101 Dothideomycetes genomes: a test case for predicting lifestyles and emergence of pathogens.</title>
        <authorList>
            <person name="Haridas S."/>
            <person name="Albert R."/>
            <person name="Binder M."/>
            <person name="Bloem J."/>
            <person name="Labutti K."/>
            <person name="Salamov A."/>
            <person name="Andreopoulos B."/>
            <person name="Baker S."/>
            <person name="Barry K."/>
            <person name="Bills G."/>
            <person name="Bluhm B."/>
            <person name="Cannon C."/>
            <person name="Castanera R."/>
            <person name="Culley D."/>
            <person name="Daum C."/>
            <person name="Ezra D."/>
            <person name="Gonzalez J."/>
            <person name="Henrissat B."/>
            <person name="Kuo A."/>
            <person name="Liang C."/>
            <person name="Lipzen A."/>
            <person name="Lutzoni F."/>
            <person name="Magnuson J."/>
            <person name="Mondo S."/>
            <person name="Nolan M."/>
            <person name="Ohm R."/>
            <person name="Pangilinan J."/>
            <person name="Park H.-J."/>
            <person name="Ramirez L."/>
            <person name="Alfaro M."/>
            <person name="Sun H."/>
            <person name="Tritt A."/>
            <person name="Yoshinaga Y."/>
            <person name="Zwiers L.-H."/>
            <person name="Turgeon B."/>
            <person name="Goodwin S."/>
            <person name="Spatafora J."/>
            <person name="Crous P."/>
            <person name="Grigoriev I."/>
        </authorList>
    </citation>
    <scope>NUCLEOTIDE SEQUENCE</scope>
    <source>
        <strain evidence="7">CBS 116435</strain>
    </source>
</reference>
<evidence type="ECO:0000256" key="3">
    <source>
        <dbReference type="ARBA" id="ARBA00044493"/>
    </source>
</evidence>
<feature type="region of interest" description="Disordered" evidence="6">
    <location>
        <begin position="201"/>
        <end position="238"/>
    </location>
</feature>
<dbReference type="Gene3D" id="1.25.40.10">
    <property type="entry name" value="Tetratricopeptide repeat domain"/>
    <property type="match status" value="2"/>
</dbReference>
<evidence type="ECO:0000256" key="5">
    <source>
        <dbReference type="PROSITE-ProRule" id="PRU00708"/>
    </source>
</evidence>
<organism evidence="7 8">
    <name type="scientific">Polychaeton citri CBS 116435</name>
    <dbReference type="NCBI Taxonomy" id="1314669"/>
    <lineage>
        <taxon>Eukaryota</taxon>
        <taxon>Fungi</taxon>
        <taxon>Dikarya</taxon>
        <taxon>Ascomycota</taxon>
        <taxon>Pezizomycotina</taxon>
        <taxon>Dothideomycetes</taxon>
        <taxon>Dothideomycetidae</taxon>
        <taxon>Capnodiales</taxon>
        <taxon>Capnodiaceae</taxon>
        <taxon>Polychaeton</taxon>
    </lineage>
</organism>
<dbReference type="PANTHER" id="PTHR47447:SF17">
    <property type="entry name" value="OS12G0638900 PROTEIN"/>
    <property type="match status" value="1"/>
</dbReference>
<dbReference type="AlphaFoldDB" id="A0A9P4UNR4"/>
<feature type="region of interest" description="Disordered" evidence="6">
    <location>
        <begin position="47"/>
        <end position="90"/>
    </location>
</feature>
<feature type="compositionally biased region" description="Polar residues" evidence="6">
    <location>
        <begin position="202"/>
        <end position="238"/>
    </location>
</feature>
<sequence>MLERATTCLDSGARFSAQQCTRRAPRSRRLLHSTFWNHGAGDLDLPPWSLPSAAPRDILPKHDDTDQHGERGRKRRLQRTATSETQTPFLDFLHPPQALAWLQNTMSKGIGATSTTGGQWDRWERRNARRLADHLAQPSRGYTSKSRAHLSEMRTVEQEEDEESDSLDKILHQEREQLSSHADNPHSKRWDDMDAAFFEEMSSGSDNNRQRLSSVDPNTENMVSDGLDQTSSSTRPSDTTLMQQKLREVQFLEDSRERGFARDELAKEVWERFSSLSQDQQDDMAYKVEMLQLLAQFKSVVAAKHYTTLLNSIPKTEWTHSFLKPLMEMHLQQRRFGQVFIFHSIATIQLPLDDAISITLWLLAELIGQRQWEFATRILSQAADGRQHYLEEILEQLPTLLRGEPKMFTLACSLTRYNDKQDLSRQASLQGFCSLVIKSGLRHLVRNGLSLHNDPLRMPYIRKMLEYLRVNDPSAIDFSDYLIWKTVSPGYQAMRDIEVYRLLSAVFRNYLEIEGAQPSETLLLSLQRWVERYSKLHPMGTTNPKMWLSLDEIVKAWNRYYSQPSLKAVKSLLAHHAFQGNVEQVQRWKTTLRAFRADYPQYKDALRSLIYVHSKRGDVKAAGLSFAEVKEWAAGNDEVPDLSCWNALIFAHLRADDAQGAINTLVELITTTELEPDAKSVQPVMELLAKRGDVEGVQELAQQYDHVSGHKRTTAMVGSLLNAHVNVGEMETAEKLLVEATRDTKAGKIEGSLTTCFNIIITAHALRRDLEAATDTYRWMQSEGVKLNEDTFAALMQALVTFRKSDAAFKILRKVMPRNGLKPSAFHYAIVLTGYVNQGILTRNTFTYIKKHMAENKVKPSISTEVAFRKAEILRQQRHNLRSMNPTDLNTPLETVIGELETTVRQAAPDIIYGRQRPLPGLSLPGTTADALAARYDLLIEIHGARQCFQAVRRVYEAYMAEVRRHGFDEDAIPMRMMSALMSAYVKAGQYNEVERCWQFVKSVADRLTQPLEIPSLSNKPVTIDQFGRLPLVDNKRRRVLASRAKDGSSSASPTAKPVRGRQNILSRPLQSLIEARAAQSRLPSAVTVTSNLLSQGYTFDNTTWNYFIETLCRAQPPYTLLAFVLAERFLMPNWPKWKYHREPYYPLKRSEVKQSMQHIRARYLAPGQLMPFYKTLVWMGRALLELRDHDAGVADWTVAKEMEGYVGSLDRLRSRAPTALLAVQEMPRMSDGLQDTVLKEERLHNLG</sequence>
<comment type="subunit">
    <text evidence="4">Binds to mitochondrial small subunit 15S rRNA.</text>
</comment>
<name>A0A9P4UNR4_9PEZI</name>
<accession>A0A9P4UNR4</accession>
<feature type="compositionally biased region" description="Polar residues" evidence="6">
    <location>
        <begin position="79"/>
        <end position="88"/>
    </location>
</feature>
<dbReference type="Proteomes" id="UP000799441">
    <property type="component" value="Unassembled WGS sequence"/>
</dbReference>
<feature type="compositionally biased region" description="Basic and acidic residues" evidence="6">
    <location>
        <begin position="58"/>
        <end position="70"/>
    </location>
</feature>
<dbReference type="EMBL" id="MU003813">
    <property type="protein sequence ID" value="KAF2719265.1"/>
    <property type="molecule type" value="Genomic_DNA"/>
</dbReference>
<comment type="caution">
    <text evidence="7">The sequence shown here is derived from an EMBL/GenBank/DDBJ whole genome shotgun (WGS) entry which is preliminary data.</text>
</comment>
<evidence type="ECO:0008006" key="9">
    <source>
        <dbReference type="Google" id="ProtNLM"/>
    </source>
</evidence>
<evidence type="ECO:0000256" key="6">
    <source>
        <dbReference type="SAM" id="MobiDB-lite"/>
    </source>
</evidence>
<dbReference type="Pfam" id="PF01535">
    <property type="entry name" value="PPR"/>
    <property type="match status" value="1"/>
</dbReference>
<protein>
    <recommendedName>
        <fullName evidence="9">Pentacotripeptide-repeat region of PRORP domain-containing protein</fullName>
    </recommendedName>
</protein>
<comment type="function">
    <text evidence="3">Regulates mitochondrial small subunit maturation by controlling 15S rRNA 5'-end processing. Localizes to the 5' precursor of the 15S rRNA in a position that is subsequently occupied by mS47 in the mature yeast mtSSU. Uses structure and sequence-specific RNA recognition, binding to a single-stranded region of the precursor and specifically recognizing bases -6 to -1. The exchange of Ccm1 for mS47 is coupled to the irreversible removal of precursor rRNA that is accompanied by conformational changes of the mitoribosomal proteins uS5m and mS26. These conformational changes signal completion of 5'-end rRNA processing through protection of the mature 5'-end of the 15S rRNA and stabilization of mS47. The removal of the 5' precursor together with the dissociation of Ccm1 may be catalyzed by the 5'-3' exoribonuclease Pet127. Involved in the specific removal of group I introns in mitochondrial encoded transcripts.</text>
</comment>
<gene>
    <name evidence="7" type="ORF">K431DRAFT_251524</name>
</gene>
<evidence type="ECO:0000313" key="7">
    <source>
        <dbReference type="EMBL" id="KAF2719265.1"/>
    </source>
</evidence>
<dbReference type="PANTHER" id="PTHR47447">
    <property type="entry name" value="OS03G0856100 PROTEIN"/>
    <property type="match status" value="1"/>
</dbReference>
<dbReference type="OrthoDB" id="185373at2759"/>
<dbReference type="Pfam" id="PF13812">
    <property type="entry name" value="PPR_3"/>
    <property type="match status" value="1"/>
</dbReference>
<dbReference type="PROSITE" id="PS51375">
    <property type="entry name" value="PPR"/>
    <property type="match status" value="1"/>
</dbReference>